<feature type="transmembrane region" description="Helical" evidence="14">
    <location>
        <begin position="41"/>
        <end position="64"/>
    </location>
</feature>
<evidence type="ECO:0000256" key="11">
    <source>
        <dbReference type="ARBA" id="ARBA00022989"/>
    </source>
</evidence>
<dbReference type="Gene3D" id="3.30.565.10">
    <property type="entry name" value="Histidine kinase-like ATPase, C-terminal domain"/>
    <property type="match status" value="1"/>
</dbReference>
<keyword evidence="8" id="KW-0547">Nucleotide-binding</keyword>
<dbReference type="PRINTS" id="PR00344">
    <property type="entry name" value="BCTRLSENSOR"/>
</dbReference>
<dbReference type="InterPro" id="IPR003660">
    <property type="entry name" value="HAMP_dom"/>
</dbReference>
<dbReference type="RefSeq" id="WP_108529900.1">
    <property type="nucleotide sequence ID" value="NZ_PYHP01000004.1"/>
</dbReference>
<evidence type="ECO:0000256" key="3">
    <source>
        <dbReference type="ARBA" id="ARBA00012438"/>
    </source>
</evidence>
<organism evidence="17 18">
    <name type="scientific">Paenibacillus elgii</name>
    <dbReference type="NCBI Taxonomy" id="189691"/>
    <lineage>
        <taxon>Bacteria</taxon>
        <taxon>Bacillati</taxon>
        <taxon>Bacillota</taxon>
        <taxon>Bacilli</taxon>
        <taxon>Bacillales</taxon>
        <taxon>Paenibacillaceae</taxon>
        <taxon>Paenibacillus</taxon>
    </lineage>
</organism>
<dbReference type="FunFam" id="3.30.565.10:FF:000006">
    <property type="entry name" value="Sensor histidine kinase WalK"/>
    <property type="match status" value="1"/>
</dbReference>
<evidence type="ECO:0000256" key="5">
    <source>
        <dbReference type="ARBA" id="ARBA00022553"/>
    </source>
</evidence>
<keyword evidence="10" id="KW-0067">ATP-binding</keyword>
<evidence type="ECO:0000256" key="13">
    <source>
        <dbReference type="ARBA" id="ARBA00023136"/>
    </source>
</evidence>
<evidence type="ECO:0000313" key="18">
    <source>
        <dbReference type="Proteomes" id="UP000244184"/>
    </source>
</evidence>
<dbReference type="InterPro" id="IPR036097">
    <property type="entry name" value="HisK_dim/P_sf"/>
</dbReference>
<keyword evidence="4" id="KW-1003">Cell membrane</keyword>
<keyword evidence="9 17" id="KW-0418">Kinase</keyword>
<evidence type="ECO:0000259" key="16">
    <source>
        <dbReference type="PROSITE" id="PS50885"/>
    </source>
</evidence>
<dbReference type="InterPro" id="IPR003661">
    <property type="entry name" value="HisK_dim/P_dom"/>
</dbReference>
<dbReference type="SUPFAM" id="SSF55874">
    <property type="entry name" value="ATPase domain of HSP90 chaperone/DNA topoisomerase II/histidine kinase"/>
    <property type="match status" value="1"/>
</dbReference>
<evidence type="ECO:0000313" key="17">
    <source>
        <dbReference type="EMBL" id="PUA41032.1"/>
    </source>
</evidence>
<dbReference type="Pfam" id="PF02518">
    <property type="entry name" value="HATPase_c"/>
    <property type="match status" value="1"/>
</dbReference>
<evidence type="ECO:0000256" key="14">
    <source>
        <dbReference type="SAM" id="Phobius"/>
    </source>
</evidence>
<dbReference type="InterPro" id="IPR003594">
    <property type="entry name" value="HATPase_dom"/>
</dbReference>
<comment type="subcellular location">
    <subcellularLocation>
        <location evidence="2">Cell membrane</location>
        <topology evidence="2">Multi-pass membrane protein</topology>
    </subcellularLocation>
</comment>
<dbReference type="Pfam" id="PF00512">
    <property type="entry name" value="HisKA"/>
    <property type="match status" value="1"/>
</dbReference>
<dbReference type="GO" id="GO:0005886">
    <property type="term" value="C:plasma membrane"/>
    <property type="evidence" value="ECO:0007669"/>
    <property type="project" value="UniProtKB-SubCell"/>
</dbReference>
<dbReference type="InterPro" id="IPR036890">
    <property type="entry name" value="HATPase_C_sf"/>
</dbReference>
<evidence type="ECO:0000259" key="15">
    <source>
        <dbReference type="PROSITE" id="PS50109"/>
    </source>
</evidence>
<dbReference type="FunFam" id="1.10.287.130:FF:000008">
    <property type="entry name" value="Two-component sensor histidine kinase"/>
    <property type="match status" value="1"/>
</dbReference>
<dbReference type="SMART" id="SM00304">
    <property type="entry name" value="HAMP"/>
    <property type="match status" value="1"/>
</dbReference>
<dbReference type="GO" id="GO:0005524">
    <property type="term" value="F:ATP binding"/>
    <property type="evidence" value="ECO:0007669"/>
    <property type="project" value="UniProtKB-KW"/>
</dbReference>
<dbReference type="CDD" id="cd06225">
    <property type="entry name" value="HAMP"/>
    <property type="match status" value="1"/>
</dbReference>
<comment type="caution">
    <text evidence="17">The sequence shown here is derived from an EMBL/GenBank/DDBJ whole genome shotgun (WGS) entry which is preliminary data.</text>
</comment>
<feature type="domain" description="HAMP" evidence="16">
    <location>
        <begin position="69"/>
        <end position="121"/>
    </location>
</feature>
<keyword evidence="13 14" id="KW-0472">Membrane</keyword>
<evidence type="ECO:0000256" key="4">
    <source>
        <dbReference type="ARBA" id="ARBA00022475"/>
    </source>
</evidence>
<dbReference type="Pfam" id="PF00672">
    <property type="entry name" value="HAMP"/>
    <property type="match status" value="1"/>
</dbReference>
<dbReference type="EMBL" id="PYHP01000004">
    <property type="protein sequence ID" value="PUA41032.1"/>
    <property type="molecule type" value="Genomic_DNA"/>
</dbReference>
<dbReference type="GO" id="GO:0000155">
    <property type="term" value="F:phosphorelay sensor kinase activity"/>
    <property type="evidence" value="ECO:0007669"/>
    <property type="project" value="InterPro"/>
</dbReference>
<keyword evidence="12" id="KW-0902">Two-component regulatory system</keyword>
<evidence type="ECO:0000256" key="1">
    <source>
        <dbReference type="ARBA" id="ARBA00000085"/>
    </source>
</evidence>
<dbReference type="InterPro" id="IPR004358">
    <property type="entry name" value="Sig_transdc_His_kin-like_C"/>
</dbReference>
<dbReference type="AlphaFoldDB" id="A0A2T6GA47"/>
<dbReference type="InterPro" id="IPR050398">
    <property type="entry name" value="HssS/ArlS-like"/>
</dbReference>
<feature type="domain" description="Histidine kinase" evidence="15">
    <location>
        <begin position="136"/>
        <end position="354"/>
    </location>
</feature>
<comment type="catalytic activity">
    <reaction evidence="1">
        <text>ATP + protein L-histidine = ADP + protein N-phospho-L-histidine.</text>
        <dbReference type="EC" id="2.7.13.3"/>
    </reaction>
</comment>
<dbReference type="PANTHER" id="PTHR45528">
    <property type="entry name" value="SENSOR HISTIDINE KINASE CPXA"/>
    <property type="match status" value="1"/>
</dbReference>
<dbReference type="CDD" id="cd00082">
    <property type="entry name" value="HisKA"/>
    <property type="match status" value="1"/>
</dbReference>
<dbReference type="PROSITE" id="PS50109">
    <property type="entry name" value="HIS_KIN"/>
    <property type="match status" value="1"/>
</dbReference>
<dbReference type="SMART" id="SM00387">
    <property type="entry name" value="HATPase_c"/>
    <property type="match status" value="1"/>
</dbReference>
<name>A0A2T6GA47_9BACL</name>
<dbReference type="SUPFAM" id="SSF47384">
    <property type="entry name" value="Homodimeric domain of signal transducing histidine kinase"/>
    <property type="match status" value="1"/>
</dbReference>
<keyword evidence="5" id="KW-0597">Phosphoprotein</keyword>
<dbReference type="Gene3D" id="6.10.340.10">
    <property type="match status" value="1"/>
</dbReference>
<evidence type="ECO:0000256" key="10">
    <source>
        <dbReference type="ARBA" id="ARBA00022840"/>
    </source>
</evidence>
<dbReference type="PROSITE" id="PS50885">
    <property type="entry name" value="HAMP"/>
    <property type="match status" value="1"/>
</dbReference>
<sequence length="356" mass="40182">MKLGIRFKLIASLTGIIFVPAILMSISGVREKHTDPIEGAIGINFMFLIGFLAVAFVLCAYLLARVITRRILLPLKELNAAAEQIMNGNLDVEIRNRYHDEMGRFSSAFDVMRARLKESLDRQAAYERSRNELIANISHDLRTPITSIRGYVEGLQDGIARDEQKVTRYLAVIKNKTDLLDRLIEDLFQFSQLESGQLVMDIRELDSREFLEAMIAPFEMEFHDAAVVLTVERPFPSRPIQVDSDRIAQVFENIIENAKKYAGNPAEMTISTRDEADWIRIVIRDNGIGISEEDTPYLFERFYRGEKSRSRAFGGAGLGLAICKRIVEEHGGHIGVQSKPGAGAEFYLTLPVVKED</sequence>
<dbReference type="SMART" id="SM00388">
    <property type="entry name" value="HisKA"/>
    <property type="match status" value="1"/>
</dbReference>
<dbReference type="EC" id="2.7.13.3" evidence="3"/>
<keyword evidence="7 14" id="KW-0812">Transmembrane</keyword>
<evidence type="ECO:0000256" key="2">
    <source>
        <dbReference type="ARBA" id="ARBA00004651"/>
    </source>
</evidence>
<accession>A0A2T6GA47</accession>
<protein>
    <recommendedName>
        <fullName evidence="3">histidine kinase</fullName>
        <ecNumber evidence="3">2.7.13.3</ecNumber>
    </recommendedName>
</protein>
<dbReference type="PANTHER" id="PTHR45528:SF1">
    <property type="entry name" value="SENSOR HISTIDINE KINASE CPXA"/>
    <property type="match status" value="1"/>
</dbReference>
<evidence type="ECO:0000256" key="7">
    <source>
        <dbReference type="ARBA" id="ARBA00022692"/>
    </source>
</evidence>
<dbReference type="CDD" id="cd00075">
    <property type="entry name" value="HATPase"/>
    <property type="match status" value="1"/>
</dbReference>
<keyword evidence="6" id="KW-0808">Transferase</keyword>
<dbReference type="Gene3D" id="1.10.287.130">
    <property type="match status" value="1"/>
</dbReference>
<evidence type="ECO:0000256" key="8">
    <source>
        <dbReference type="ARBA" id="ARBA00022741"/>
    </source>
</evidence>
<proteinExistence type="predicted"/>
<gene>
    <name evidence="17" type="ORF">C8Z91_01160</name>
</gene>
<dbReference type="SUPFAM" id="SSF158472">
    <property type="entry name" value="HAMP domain-like"/>
    <property type="match status" value="1"/>
</dbReference>
<evidence type="ECO:0000256" key="9">
    <source>
        <dbReference type="ARBA" id="ARBA00022777"/>
    </source>
</evidence>
<dbReference type="Proteomes" id="UP000244184">
    <property type="component" value="Unassembled WGS sequence"/>
</dbReference>
<evidence type="ECO:0000256" key="6">
    <source>
        <dbReference type="ARBA" id="ARBA00022679"/>
    </source>
</evidence>
<evidence type="ECO:0000256" key="12">
    <source>
        <dbReference type="ARBA" id="ARBA00023012"/>
    </source>
</evidence>
<reference evidence="17 18" key="1">
    <citation type="submission" date="2018-03" db="EMBL/GenBank/DDBJ databases">
        <title>Genome sequence of Paenibacillus elgii strain AC13 an antimicrobial compound producing bacteria.</title>
        <authorList>
            <person name="Kurokawa A.S."/>
            <person name="Araujo J.F."/>
            <person name="Costa R.A."/>
            <person name="Ortega D.B."/>
            <person name="Pires A.S."/>
            <person name="Pappas G.J.Jr."/>
            <person name="Franco O.L."/>
            <person name="Barreto C."/>
            <person name="Magalhaes B.S."/>
            <person name="Kruger R.H."/>
        </authorList>
    </citation>
    <scope>NUCLEOTIDE SEQUENCE [LARGE SCALE GENOMIC DNA]</scope>
    <source>
        <strain evidence="17 18">AC13</strain>
    </source>
</reference>
<dbReference type="InterPro" id="IPR005467">
    <property type="entry name" value="His_kinase_dom"/>
</dbReference>
<keyword evidence="11 14" id="KW-1133">Transmembrane helix</keyword>
<feature type="transmembrane region" description="Helical" evidence="14">
    <location>
        <begin position="7"/>
        <end position="29"/>
    </location>
</feature>